<evidence type="ECO:0000256" key="9">
    <source>
        <dbReference type="ARBA" id="ARBA00023014"/>
    </source>
</evidence>
<keyword evidence="9" id="KW-0411">Iron-sulfur</keyword>
<dbReference type="GO" id="GO:0051536">
    <property type="term" value="F:iron-sulfur cluster binding"/>
    <property type="evidence" value="ECO:0007669"/>
    <property type="project" value="UniProtKB-KW"/>
</dbReference>
<dbReference type="InterPro" id="IPR016171">
    <property type="entry name" value="Vanillyl_alc_oxidase_C-sub2"/>
</dbReference>
<dbReference type="Gene3D" id="3.30.43.10">
    <property type="entry name" value="Uridine Diphospho-n-acetylenolpyruvylglucosamine Reductase, domain 2"/>
    <property type="match status" value="1"/>
</dbReference>
<evidence type="ECO:0000256" key="8">
    <source>
        <dbReference type="ARBA" id="ARBA00023004"/>
    </source>
</evidence>
<evidence type="ECO:0000256" key="6">
    <source>
        <dbReference type="ARBA" id="ARBA00022946"/>
    </source>
</evidence>
<reference evidence="13 14" key="1">
    <citation type="journal article" date="2013" name="ISME J.">
        <title>A metabolic model for members of the genus Tetrasphaera involved in enhanced biological phosphorus removal.</title>
        <authorList>
            <person name="Kristiansen R."/>
            <person name="Nguyen H.T.T."/>
            <person name="Saunders A.M."/>
            <person name="Nielsen J.L."/>
            <person name="Wimmer R."/>
            <person name="Le V.Q."/>
            <person name="McIlroy S.J."/>
            <person name="Petrovski S."/>
            <person name="Seviour R.J."/>
            <person name="Calteau A."/>
            <person name="Nielsen K.L."/>
            <person name="Nielsen P.H."/>
        </authorList>
    </citation>
    <scope>NUCLEOTIDE SEQUENCE [LARGE SCALE GENOMIC DNA]</scope>
    <source>
        <strain evidence="13 14">Ben110</strain>
    </source>
</reference>
<evidence type="ECO:0000256" key="7">
    <source>
        <dbReference type="ARBA" id="ARBA00023002"/>
    </source>
</evidence>
<dbReference type="AlphaFoldDB" id="W6JYY2"/>
<evidence type="ECO:0000256" key="4">
    <source>
        <dbReference type="ARBA" id="ARBA00022723"/>
    </source>
</evidence>
<evidence type="ECO:0000256" key="5">
    <source>
        <dbReference type="ARBA" id="ARBA00022827"/>
    </source>
</evidence>
<evidence type="ECO:0000256" key="1">
    <source>
        <dbReference type="ARBA" id="ARBA00001974"/>
    </source>
</evidence>
<dbReference type="GO" id="GO:0008720">
    <property type="term" value="F:D-lactate dehydrogenase (NAD+) activity"/>
    <property type="evidence" value="ECO:0007669"/>
    <property type="project" value="TreeGrafter"/>
</dbReference>
<dbReference type="Pfam" id="PF02913">
    <property type="entry name" value="FAD-oxidase_C"/>
    <property type="match status" value="1"/>
</dbReference>
<evidence type="ECO:0000256" key="2">
    <source>
        <dbReference type="ARBA" id="ARBA00008000"/>
    </source>
</evidence>
<keyword evidence="5" id="KW-0274">FAD</keyword>
<dbReference type="EC" id="1.1.2.4" evidence="10"/>
<name>W6JYY2_9MICO</name>
<protein>
    <recommendedName>
        <fullName evidence="10">D-lactate dehydrogenase (cytochrome)</fullName>
        <ecNumber evidence="10">1.1.2.4</ecNumber>
    </recommendedName>
</protein>
<dbReference type="PROSITE" id="PS51387">
    <property type="entry name" value="FAD_PCMH"/>
    <property type="match status" value="1"/>
</dbReference>
<dbReference type="InterPro" id="IPR004113">
    <property type="entry name" value="FAD-bd_oxidored_4_C"/>
</dbReference>
<dbReference type="STRING" id="1193182.BN11_3530005"/>
<dbReference type="SUPFAM" id="SSF56176">
    <property type="entry name" value="FAD-binding/transporter-associated domain-like"/>
    <property type="match status" value="1"/>
</dbReference>
<dbReference type="Gene3D" id="3.30.70.2740">
    <property type="match status" value="1"/>
</dbReference>
<evidence type="ECO:0000256" key="10">
    <source>
        <dbReference type="ARBA" id="ARBA00038897"/>
    </source>
</evidence>
<dbReference type="PROSITE" id="PS00198">
    <property type="entry name" value="4FE4S_FER_1"/>
    <property type="match status" value="1"/>
</dbReference>
<dbReference type="Pfam" id="PF01565">
    <property type="entry name" value="FAD_binding_4"/>
    <property type="match status" value="1"/>
</dbReference>
<keyword evidence="3" id="KW-0285">Flavoprotein</keyword>
<dbReference type="InterPro" id="IPR009051">
    <property type="entry name" value="Helical_ferredxn"/>
</dbReference>
<dbReference type="GO" id="GO:0046872">
    <property type="term" value="F:metal ion binding"/>
    <property type="evidence" value="ECO:0007669"/>
    <property type="project" value="UniProtKB-KW"/>
</dbReference>
<evidence type="ECO:0000259" key="11">
    <source>
        <dbReference type="PROSITE" id="PS51379"/>
    </source>
</evidence>
<organism evidence="13 14">
    <name type="scientific">Nostocoides australiense Ben110</name>
    <dbReference type="NCBI Taxonomy" id="1193182"/>
    <lineage>
        <taxon>Bacteria</taxon>
        <taxon>Bacillati</taxon>
        <taxon>Actinomycetota</taxon>
        <taxon>Actinomycetes</taxon>
        <taxon>Micrococcales</taxon>
        <taxon>Intrasporangiaceae</taxon>
        <taxon>Nostocoides</taxon>
    </lineage>
</organism>
<keyword evidence="8" id="KW-0408">Iron</keyword>
<dbReference type="EMBL" id="CAJA01000283">
    <property type="protein sequence ID" value="CCH73926.1"/>
    <property type="molecule type" value="Genomic_DNA"/>
</dbReference>
<keyword evidence="7" id="KW-0560">Oxidoreductase</keyword>
<dbReference type="InterPro" id="IPR016164">
    <property type="entry name" value="FAD-linked_Oxase-like_C"/>
</dbReference>
<comment type="caution">
    <text evidence="13">The sequence shown here is derived from an EMBL/GenBank/DDBJ whole genome shotgun (WGS) entry which is preliminary data.</text>
</comment>
<gene>
    <name evidence="13" type="ORF">BN11_3530005</name>
</gene>
<sequence>MLHSETGPTQDLIARLQAAVGEKRVADSQLDRSRMAHDASHYLLQPQAVVFARDGADVAAAVAAAAQAGASVTFRSGGTSLSGQAVTDGVMIDTRRGFRDVEVLDGGARVRCQPGATVRAVNARLTPYGRLLGPDPASEIACTIGGVVANNSSGMTCGTTANTYRTLSSIQVVLVTGTHIDTGAPDADEALRALEPDLYAGLLRLRDRVRGNAASVDRIRHQFSMKNTMGYGLNAFLDFDTPAQILAHLMVGSEGTLGFIVEATFDTVPLHAHAGTAFLVFDDISHATDALPALVAAGVATAELLDASSLRVAQDLPVTVPALRDLAVARHTALLVETQADDPEELRERVARLGGVVAGLGGLTDLGYPVEFTSDPGERAVRWQVRKGLYTAVAGARPTGSTALLEDVVVPMPALTGLVGDLQELCSRHGYGDTVIFGHAKDANLHFMINPDLRDPVQLERYAAFSDDLVDLVLAADGSLKAEHGTGRIMAPYVERQFGPELYAVIREIKRLFDPAHVLNPGVIVTDDRDQHLKNLKIPEVVDAAVDRCVECGYCEPACPSKDLTTTPRQRIALMRELAAAEGARREELARDFTYAAVETCAADSLCLLSCPVGIDTGKVMKRHRHDAQPAAAQRIAAGLATHWDATLAALRSGIALAEHIPAGLLTTATEAGRAIASSDLVPRVGDDLPGPGISRRTPARHEPGDVVFFASCMGELFAPAASPGATTRPRGAAFAFLRLCDAAGVRVQLPVGLETLCCGTVWRSKGLTDGLRTMAIATAVALLSASRDGEVPVVSEASSCTHGLHSLAEDVAAAGEAELASRVSRLDIVDSTRFVAERVLPSLTVPRQLGSVMVHPTCSDRHAGDVPHLLAIAQACAERVVVPDDAGCCAFAGDRGLLHPELTASATRREAAEVGRAAYDAFVSSNRTCELGMTRATGQPYRHVLELLDDLVAESRSPIPEGGRSS</sequence>
<dbReference type="InterPro" id="IPR017896">
    <property type="entry name" value="4Fe4S_Fe-S-bd"/>
</dbReference>
<keyword evidence="14" id="KW-1185">Reference proteome</keyword>
<dbReference type="InterPro" id="IPR016166">
    <property type="entry name" value="FAD-bd_PCMH"/>
</dbReference>
<dbReference type="PROSITE" id="PS51379">
    <property type="entry name" value="4FE4S_FER_2"/>
    <property type="match status" value="1"/>
</dbReference>
<dbReference type="PANTHER" id="PTHR11748:SF111">
    <property type="entry name" value="D-LACTATE DEHYDROGENASE, MITOCHONDRIAL-RELATED"/>
    <property type="match status" value="1"/>
</dbReference>
<dbReference type="SUPFAM" id="SSF46548">
    <property type="entry name" value="alpha-helical ferredoxin"/>
    <property type="match status" value="1"/>
</dbReference>
<comment type="cofactor">
    <cofactor evidence="1">
        <name>FAD</name>
        <dbReference type="ChEBI" id="CHEBI:57692"/>
    </cofactor>
</comment>
<dbReference type="Pfam" id="PF02754">
    <property type="entry name" value="CCG"/>
    <property type="match status" value="1"/>
</dbReference>
<dbReference type="GO" id="GO:0004458">
    <property type="term" value="F:D-lactate dehydrogenase (cytochrome) activity"/>
    <property type="evidence" value="ECO:0007669"/>
    <property type="project" value="UniProtKB-EC"/>
</dbReference>
<dbReference type="InterPro" id="IPR004017">
    <property type="entry name" value="Cys_rich_dom"/>
</dbReference>
<evidence type="ECO:0000313" key="13">
    <source>
        <dbReference type="EMBL" id="CCH73926.1"/>
    </source>
</evidence>
<dbReference type="InterPro" id="IPR016169">
    <property type="entry name" value="FAD-bd_PCMH_sub2"/>
</dbReference>
<dbReference type="InterPro" id="IPR016167">
    <property type="entry name" value="FAD-bd_PCMH_sub1"/>
</dbReference>
<keyword evidence="6" id="KW-0809">Transit peptide</keyword>
<dbReference type="Gene3D" id="1.10.45.10">
    <property type="entry name" value="Vanillyl-alcohol Oxidase, Chain A, domain 4"/>
    <property type="match status" value="1"/>
</dbReference>
<dbReference type="OrthoDB" id="9770306at2"/>
<dbReference type="RefSeq" id="WP_048699491.1">
    <property type="nucleotide sequence ID" value="NZ_HG764815.1"/>
</dbReference>
<comment type="similarity">
    <text evidence="2">Belongs to the FAD-binding oxidoreductase/transferase type 4 family.</text>
</comment>
<feature type="domain" description="4Fe-4S ferredoxin-type" evidence="11">
    <location>
        <begin position="537"/>
        <end position="569"/>
    </location>
</feature>
<dbReference type="GO" id="GO:0071949">
    <property type="term" value="F:FAD binding"/>
    <property type="evidence" value="ECO:0007669"/>
    <property type="project" value="InterPro"/>
</dbReference>
<dbReference type="SUPFAM" id="SSF55103">
    <property type="entry name" value="FAD-linked oxidases, C-terminal domain"/>
    <property type="match status" value="1"/>
</dbReference>
<dbReference type="InterPro" id="IPR036318">
    <property type="entry name" value="FAD-bd_PCMH-like_sf"/>
</dbReference>
<evidence type="ECO:0000259" key="12">
    <source>
        <dbReference type="PROSITE" id="PS51387"/>
    </source>
</evidence>
<dbReference type="PANTHER" id="PTHR11748">
    <property type="entry name" value="D-LACTATE DEHYDROGENASE"/>
    <property type="match status" value="1"/>
</dbReference>
<accession>W6JYY2</accession>
<dbReference type="GO" id="GO:1903457">
    <property type="term" value="P:lactate catabolic process"/>
    <property type="evidence" value="ECO:0007669"/>
    <property type="project" value="TreeGrafter"/>
</dbReference>
<dbReference type="Gene3D" id="3.30.465.10">
    <property type="match status" value="1"/>
</dbReference>
<proteinExistence type="inferred from homology"/>
<keyword evidence="4" id="KW-0479">Metal-binding</keyword>
<dbReference type="InterPro" id="IPR017900">
    <property type="entry name" value="4Fe4S_Fe_S_CS"/>
</dbReference>
<evidence type="ECO:0000313" key="14">
    <source>
        <dbReference type="Proteomes" id="UP000035763"/>
    </source>
</evidence>
<dbReference type="Proteomes" id="UP000035763">
    <property type="component" value="Unassembled WGS sequence"/>
</dbReference>
<dbReference type="Gene3D" id="1.10.1060.10">
    <property type="entry name" value="Alpha-helical ferredoxin"/>
    <property type="match status" value="1"/>
</dbReference>
<dbReference type="InterPro" id="IPR006094">
    <property type="entry name" value="Oxid_FAD_bind_N"/>
</dbReference>
<feature type="domain" description="FAD-binding PCMH-type" evidence="12">
    <location>
        <begin position="42"/>
        <end position="270"/>
    </location>
</feature>
<dbReference type="Pfam" id="PF13183">
    <property type="entry name" value="Fer4_8"/>
    <property type="match status" value="1"/>
</dbReference>
<evidence type="ECO:0000256" key="3">
    <source>
        <dbReference type="ARBA" id="ARBA00022630"/>
    </source>
</evidence>